<dbReference type="Gene3D" id="1.20.5.110">
    <property type="match status" value="1"/>
</dbReference>
<reference evidence="18" key="1">
    <citation type="submission" date="2022-07" db="EMBL/GenBank/DDBJ databases">
        <title>Genome Sequence of Physisporinus lineatus.</title>
        <authorList>
            <person name="Buettner E."/>
        </authorList>
    </citation>
    <scope>NUCLEOTIDE SEQUENCE</scope>
    <source>
        <strain evidence="18">VT162</strain>
    </source>
</reference>
<comment type="caution">
    <text evidence="18">The sequence shown here is derived from an EMBL/GenBank/DDBJ whole genome shotgun (WGS) entry which is preliminary data.</text>
</comment>
<evidence type="ECO:0000256" key="14">
    <source>
        <dbReference type="PROSITE-ProRule" id="PRU00290"/>
    </source>
</evidence>
<evidence type="ECO:0000313" key="18">
    <source>
        <dbReference type="EMBL" id="KAJ3478125.1"/>
    </source>
</evidence>
<keyword evidence="4" id="KW-0813">Transport</keyword>
<name>A0AAD5UW72_9APHY</name>
<dbReference type="CDD" id="cd15866">
    <property type="entry name" value="R-SNARE_SEC22"/>
    <property type="match status" value="1"/>
</dbReference>
<dbReference type="GO" id="GO:0015031">
    <property type="term" value="P:protein transport"/>
    <property type="evidence" value="ECO:0007669"/>
    <property type="project" value="UniProtKB-KW"/>
</dbReference>
<gene>
    <name evidence="18" type="ORF">NLI96_g9975</name>
</gene>
<evidence type="ECO:0000256" key="6">
    <source>
        <dbReference type="ARBA" id="ARBA00022824"/>
    </source>
</evidence>
<dbReference type="SUPFAM" id="SSF58038">
    <property type="entry name" value="SNARE fusion complex"/>
    <property type="match status" value="1"/>
</dbReference>
<dbReference type="SUPFAM" id="SSF64356">
    <property type="entry name" value="SNARE-like"/>
    <property type="match status" value="1"/>
</dbReference>
<dbReference type="Pfam" id="PF00957">
    <property type="entry name" value="Synaptobrevin"/>
    <property type="match status" value="1"/>
</dbReference>
<dbReference type="Pfam" id="PF13774">
    <property type="entry name" value="Longin"/>
    <property type="match status" value="1"/>
</dbReference>
<evidence type="ECO:0000256" key="4">
    <source>
        <dbReference type="ARBA" id="ARBA00022448"/>
    </source>
</evidence>
<evidence type="ECO:0000256" key="1">
    <source>
        <dbReference type="ARBA" id="ARBA00004163"/>
    </source>
</evidence>
<keyword evidence="6" id="KW-0256">Endoplasmic reticulum</keyword>
<dbReference type="GO" id="GO:0006888">
    <property type="term" value="P:endoplasmic reticulum to Golgi vesicle-mediated transport"/>
    <property type="evidence" value="ECO:0007669"/>
    <property type="project" value="InterPro"/>
</dbReference>
<evidence type="ECO:0000256" key="5">
    <source>
        <dbReference type="ARBA" id="ARBA00022692"/>
    </source>
</evidence>
<dbReference type="PROSITE" id="PS50892">
    <property type="entry name" value="V_SNARE"/>
    <property type="match status" value="1"/>
</dbReference>
<dbReference type="InterPro" id="IPR010908">
    <property type="entry name" value="Longin_dom"/>
</dbReference>
<keyword evidence="5" id="KW-0812">Transmembrane</keyword>
<evidence type="ECO:0000259" key="16">
    <source>
        <dbReference type="PROSITE" id="PS50859"/>
    </source>
</evidence>
<evidence type="ECO:0000256" key="8">
    <source>
        <dbReference type="ARBA" id="ARBA00022927"/>
    </source>
</evidence>
<proteinExistence type="inferred from homology"/>
<feature type="region of interest" description="Disordered" evidence="15">
    <location>
        <begin position="236"/>
        <end position="274"/>
    </location>
</feature>
<evidence type="ECO:0000256" key="13">
    <source>
        <dbReference type="ARBA" id="ARBA00024249"/>
    </source>
</evidence>
<dbReference type="InterPro" id="IPR044565">
    <property type="entry name" value="Sec22"/>
</dbReference>
<dbReference type="PANTHER" id="PTHR45837">
    <property type="entry name" value="VESICLE-TRAFFICKING PROTEIN SEC22B"/>
    <property type="match status" value="1"/>
</dbReference>
<evidence type="ECO:0000313" key="19">
    <source>
        <dbReference type="Proteomes" id="UP001212997"/>
    </source>
</evidence>
<keyword evidence="19" id="KW-1185">Reference proteome</keyword>
<dbReference type="EMBL" id="JANAWD010000536">
    <property type="protein sequence ID" value="KAJ3478125.1"/>
    <property type="molecule type" value="Genomic_DNA"/>
</dbReference>
<dbReference type="InterPro" id="IPR011012">
    <property type="entry name" value="Longin-like_dom_sf"/>
</dbReference>
<dbReference type="PROSITE" id="PS50859">
    <property type="entry name" value="LONGIN"/>
    <property type="match status" value="1"/>
</dbReference>
<dbReference type="GO" id="GO:0000139">
    <property type="term" value="C:Golgi membrane"/>
    <property type="evidence" value="ECO:0007669"/>
    <property type="project" value="UniProtKB-SubCell"/>
</dbReference>
<keyword evidence="7" id="KW-0931">ER-Golgi transport</keyword>
<dbReference type="AlphaFoldDB" id="A0AAD5UW72"/>
<keyword evidence="9" id="KW-1133">Transmembrane helix</keyword>
<evidence type="ECO:0000256" key="10">
    <source>
        <dbReference type="ARBA" id="ARBA00023034"/>
    </source>
</evidence>
<comment type="subcellular location">
    <subcellularLocation>
        <location evidence="1">Endoplasmic reticulum membrane</location>
        <topology evidence="1">Single-pass type IV membrane protein</topology>
    </subcellularLocation>
    <subcellularLocation>
        <location evidence="2">Golgi apparatus membrane</location>
        <topology evidence="2">Single-pass type IV membrane protein</topology>
    </subcellularLocation>
</comment>
<dbReference type="Proteomes" id="UP001212997">
    <property type="component" value="Unassembled WGS sequence"/>
</dbReference>
<keyword evidence="8" id="KW-0653">Protein transport</keyword>
<dbReference type="FunFam" id="3.30.450.50:FF:000007">
    <property type="entry name" value="SNARE complex subunit SEC22"/>
    <property type="match status" value="1"/>
</dbReference>
<evidence type="ECO:0000256" key="11">
    <source>
        <dbReference type="ARBA" id="ARBA00023054"/>
    </source>
</evidence>
<dbReference type="GO" id="GO:0006890">
    <property type="term" value="P:retrograde vesicle-mediated transport, Golgi to endoplasmic reticulum"/>
    <property type="evidence" value="ECO:0007669"/>
    <property type="project" value="InterPro"/>
</dbReference>
<feature type="compositionally biased region" description="Low complexity" evidence="15">
    <location>
        <begin position="236"/>
        <end position="258"/>
    </location>
</feature>
<keyword evidence="10" id="KW-0333">Golgi apparatus</keyword>
<accession>A0AAD5UW72</accession>
<evidence type="ECO:0000259" key="17">
    <source>
        <dbReference type="PROSITE" id="PS50892"/>
    </source>
</evidence>
<dbReference type="GO" id="GO:0005789">
    <property type="term" value="C:endoplasmic reticulum membrane"/>
    <property type="evidence" value="ECO:0007669"/>
    <property type="project" value="UniProtKB-SubCell"/>
</dbReference>
<organism evidence="18 19">
    <name type="scientific">Meripilus lineatus</name>
    <dbReference type="NCBI Taxonomy" id="2056292"/>
    <lineage>
        <taxon>Eukaryota</taxon>
        <taxon>Fungi</taxon>
        <taxon>Dikarya</taxon>
        <taxon>Basidiomycota</taxon>
        <taxon>Agaricomycotina</taxon>
        <taxon>Agaricomycetes</taxon>
        <taxon>Polyporales</taxon>
        <taxon>Meripilaceae</taxon>
        <taxon>Meripilus</taxon>
    </lineage>
</organism>
<keyword evidence="12" id="KW-0472">Membrane</keyword>
<evidence type="ECO:0000256" key="15">
    <source>
        <dbReference type="SAM" id="MobiDB-lite"/>
    </source>
</evidence>
<evidence type="ECO:0000256" key="7">
    <source>
        <dbReference type="ARBA" id="ARBA00022892"/>
    </source>
</evidence>
<dbReference type="GO" id="GO:0005484">
    <property type="term" value="F:SNAP receptor activity"/>
    <property type="evidence" value="ECO:0007669"/>
    <property type="project" value="InterPro"/>
</dbReference>
<feature type="domain" description="V-SNARE coiled-coil homology" evidence="17">
    <location>
        <begin position="136"/>
        <end position="196"/>
    </location>
</feature>
<feature type="domain" description="Longin" evidence="16">
    <location>
        <begin position="6"/>
        <end position="118"/>
    </location>
</feature>
<protein>
    <recommendedName>
        <fullName evidence="13">Protein transport protein SEC22</fullName>
    </recommendedName>
</protein>
<dbReference type="InterPro" id="IPR042855">
    <property type="entry name" value="V_SNARE_CC"/>
</dbReference>
<comment type="similarity">
    <text evidence="3">Belongs to the synaptobrevin family.</text>
</comment>
<evidence type="ECO:0000256" key="3">
    <source>
        <dbReference type="ARBA" id="ARBA00008025"/>
    </source>
</evidence>
<sequence>MVKSTILVRASDALPLAATVDDEQTEQALQEHKQQAKLIFRRITPNAEPRCSIESGQYSLHYLIAENVVYLVIADKSYPRKLAFSYLDEISKEFQTSYGAKVDSVRKPYAFVGFDTFMSKTSRLYQDTRNVGGGSNLDKLNDELQDVTRIMTKNMEELLWRGDSLDRMSHLSTSLRSESEKYRRAARNINVQAMIRQYAPLAAIVFIIIRLVNPIIFNLSQEMAYNYGGASPLQQPTQIYPGGQQQYTQQYGPPRSASPHPPAAPQQPIQPGTITYTTTTGADGQVTYHPFRQVALPLVL</sequence>
<dbReference type="Gene3D" id="3.30.450.50">
    <property type="entry name" value="Longin domain"/>
    <property type="match status" value="1"/>
</dbReference>
<dbReference type="CDD" id="cd14824">
    <property type="entry name" value="Longin"/>
    <property type="match status" value="1"/>
</dbReference>
<evidence type="ECO:0000256" key="12">
    <source>
        <dbReference type="ARBA" id="ARBA00023136"/>
    </source>
</evidence>
<evidence type="ECO:0000256" key="2">
    <source>
        <dbReference type="ARBA" id="ARBA00004409"/>
    </source>
</evidence>
<dbReference type="SMART" id="SM01270">
    <property type="entry name" value="Longin"/>
    <property type="match status" value="1"/>
</dbReference>
<keyword evidence="11 14" id="KW-0175">Coiled coil</keyword>
<evidence type="ECO:0000256" key="9">
    <source>
        <dbReference type="ARBA" id="ARBA00022989"/>
    </source>
</evidence>